<dbReference type="AlphaFoldDB" id="A0A0E9RQS9"/>
<dbReference type="EMBL" id="GBXM01077869">
    <property type="protein sequence ID" value="JAH30708.1"/>
    <property type="molecule type" value="Transcribed_RNA"/>
</dbReference>
<protein>
    <submittedName>
        <fullName evidence="1">Uncharacterized protein</fullName>
    </submittedName>
</protein>
<reference evidence="1" key="1">
    <citation type="submission" date="2014-11" db="EMBL/GenBank/DDBJ databases">
        <authorList>
            <person name="Amaro Gonzalez C."/>
        </authorList>
    </citation>
    <scope>NUCLEOTIDE SEQUENCE</scope>
</reference>
<evidence type="ECO:0000313" key="1">
    <source>
        <dbReference type="EMBL" id="JAH30708.1"/>
    </source>
</evidence>
<proteinExistence type="predicted"/>
<accession>A0A0E9RQS9</accession>
<reference evidence="1" key="2">
    <citation type="journal article" date="2015" name="Fish Shellfish Immunol.">
        <title>Early steps in the European eel (Anguilla anguilla)-Vibrio vulnificus interaction in the gills: Role of the RtxA13 toxin.</title>
        <authorList>
            <person name="Callol A."/>
            <person name="Pajuelo D."/>
            <person name="Ebbesson L."/>
            <person name="Teles M."/>
            <person name="MacKenzie S."/>
            <person name="Amaro C."/>
        </authorList>
    </citation>
    <scope>NUCLEOTIDE SEQUENCE</scope>
</reference>
<sequence length="32" mass="3633">MCGCITLHRSADSTSPVQEWHVSCMCQFRSCE</sequence>
<organism evidence="1">
    <name type="scientific">Anguilla anguilla</name>
    <name type="common">European freshwater eel</name>
    <name type="synonym">Muraena anguilla</name>
    <dbReference type="NCBI Taxonomy" id="7936"/>
    <lineage>
        <taxon>Eukaryota</taxon>
        <taxon>Metazoa</taxon>
        <taxon>Chordata</taxon>
        <taxon>Craniata</taxon>
        <taxon>Vertebrata</taxon>
        <taxon>Euteleostomi</taxon>
        <taxon>Actinopterygii</taxon>
        <taxon>Neopterygii</taxon>
        <taxon>Teleostei</taxon>
        <taxon>Anguilliformes</taxon>
        <taxon>Anguillidae</taxon>
        <taxon>Anguilla</taxon>
    </lineage>
</organism>
<name>A0A0E9RQS9_ANGAN</name>